<dbReference type="AlphaFoldDB" id="A0A392SUU1"/>
<dbReference type="InterPro" id="IPR013103">
    <property type="entry name" value="RVT_2"/>
</dbReference>
<evidence type="ECO:0000259" key="1">
    <source>
        <dbReference type="Pfam" id="PF07727"/>
    </source>
</evidence>
<dbReference type="Proteomes" id="UP000265520">
    <property type="component" value="Unassembled WGS sequence"/>
</dbReference>
<feature type="domain" description="Reverse transcriptase Ty1/copia-type" evidence="1">
    <location>
        <begin position="6"/>
        <end position="82"/>
    </location>
</feature>
<dbReference type="InterPro" id="IPR043502">
    <property type="entry name" value="DNA/RNA_pol_sf"/>
</dbReference>
<name>A0A392SUU1_9FABA</name>
<protein>
    <submittedName>
        <fullName evidence="2">Copia protein</fullName>
    </submittedName>
</protein>
<evidence type="ECO:0000313" key="2">
    <source>
        <dbReference type="EMBL" id="MCI51994.1"/>
    </source>
</evidence>
<dbReference type="SUPFAM" id="SSF56672">
    <property type="entry name" value="DNA/RNA polymerases"/>
    <property type="match status" value="1"/>
</dbReference>
<comment type="caution">
    <text evidence="2">The sequence shown here is derived from an EMBL/GenBank/DDBJ whole genome shotgun (WGS) entry which is preliminary data.</text>
</comment>
<dbReference type="EMBL" id="LXQA010440407">
    <property type="protein sequence ID" value="MCI51994.1"/>
    <property type="molecule type" value="Genomic_DNA"/>
</dbReference>
<evidence type="ECO:0000313" key="3">
    <source>
        <dbReference type="Proteomes" id="UP000265520"/>
    </source>
</evidence>
<keyword evidence="3" id="KW-1185">Reference proteome</keyword>
<organism evidence="2 3">
    <name type="scientific">Trifolium medium</name>
    <dbReference type="NCBI Taxonomy" id="97028"/>
    <lineage>
        <taxon>Eukaryota</taxon>
        <taxon>Viridiplantae</taxon>
        <taxon>Streptophyta</taxon>
        <taxon>Embryophyta</taxon>
        <taxon>Tracheophyta</taxon>
        <taxon>Spermatophyta</taxon>
        <taxon>Magnoliopsida</taxon>
        <taxon>eudicotyledons</taxon>
        <taxon>Gunneridae</taxon>
        <taxon>Pentapetalae</taxon>
        <taxon>rosids</taxon>
        <taxon>fabids</taxon>
        <taxon>Fabales</taxon>
        <taxon>Fabaceae</taxon>
        <taxon>Papilionoideae</taxon>
        <taxon>50 kb inversion clade</taxon>
        <taxon>NPAAA clade</taxon>
        <taxon>Hologalegina</taxon>
        <taxon>IRL clade</taxon>
        <taxon>Trifolieae</taxon>
        <taxon>Trifolium</taxon>
    </lineage>
</organism>
<reference evidence="2 3" key="1">
    <citation type="journal article" date="2018" name="Front. Plant Sci.">
        <title>Red Clover (Trifolium pratense) and Zigzag Clover (T. medium) - A Picture of Genomic Similarities and Differences.</title>
        <authorList>
            <person name="Dluhosova J."/>
            <person name="Istvanek J."/>
            <person name="Nedelnik J."/>
            <person name="Repkova J."/>
        </authorList>
    </citation>
    <scope>NUCLEOTIDE SEQUENCE [LARGE SCALE GENOMIC DNA]</scope>
    <source>
        <strain evidence="3">cv. 10/8</strain>
        <tissue evidence="2">Leaf</tissue>
    </source>
</reference>
<proteinExistence type="predicted"/>
<feature type="non-terminal residue" evidence="2">
    <location>
        <position position="91"/>
    </location>
</feature>
<dbReference type="Pfam" id="PF07727">
    <property type="entry name" value="RVT_2"/>
    <property type="match status" value="1"/>
</dbReference>
<accession>A0A392SUU1</accession>
<sequence length="91" mass="10015">MAYLLLYVDDIILTASSDDLHKSIISRLSSEFAMKDLGPLSYFLGIAVTRHDSGLFLSQKKYADEILERAGMSSCKSCPTPVDTKPKLSAK</sequence>